<dbReference type="InterPro" id="IPR002611">
    <property type="entry name" value="IstB_ATP-bd"/>
</dbReference>
<keyword evidence="4" id="KW-1185">Reference proteome</keyword>
<evidence type="ECO:0000259" key="2">
    <source>
        <dbReference type="Pfam" id="PF01695"/>
    </source>
</evidence>
<protein>
    <recommendedName>
        <fullName evidence="2">IstB-like ATP-binding domain-containing protein</fullName>
    </recommendedName>
</protein>
<gene>
    <name evidence="3" type="ORF">GCM10007160_26920</name>
</gene>
<feature type="region of interest" description="Disordered" evidence="1">
    <location>
        <begin position="1"/>
        <end position="20"/>
    </location>
</feature>
<name>A0ABQ2YWQ5_9GAMM</name>
<sequence>MGEPSGDRRLYPEGDVRKTEQESSVLFELIAHRYERHSLVITSNQDFEHWDKLFEDTIMTVAAIDRLVHHATILQCTGESYRRKASLKKQTA</sequence>
<proteinExistence type="predicted"/>
<comment type="caution">
    <text evidence="3">The sequence shown here is derived from an EMBL/GenBank/DDBJ whole genome shotgun (WGS) entry which is preliminary data.</text>
</comment>
<evidence type="ECO:0000313" key="3">
    <source>
        <dbReference type="EMBL" id="GGX97883.1"/>
    </source>
</evidence>
<feature type="domain" description="IstB-like ATP-binding" evidence="2">
    <location>
        <begin position="21"/>
        <end position="87"/>
    </location>
</feature>
<evidence type="ECO:0000313" key="4">
    <source>
        <dbReference type="Proteomes" id="UP000653056"/>
    </source>
</evidence>
<evidence type="ECO:0000256" key="1">
    <source>
        <dbReference type="SAM" id="MobiDB-lite"/>
    </source>
</evidence>
<dbReference type="EMBL" id="BMXS01000013">
    <property type="protein sequence ID" value="GGX97883.1"/>
    <property type="molecule type" value="Genomic_DNA"/>
</dbReference>
<dbReference type="InterPro" id="IPR027417">
    <property type="entry name" value="P-loop_NTPase"/>
</dbReference>
<reference evidence="4" key="1">
    <citation type="journal article" date="2019" name="Int. J. Syst. Evol. Microbiol.">
        <title>The Global Catalogue of Microorganisms (GCM) 10K type strain sequencing project: providing services to taxonomists for standard genome sequencing and annotation.</title>
        <authorList>
            <consortium name="The Broad Institute Genomics Platform"/>
            <consortium name="The Broad Institute Genome Sequencing Center for Infectious Disease"/>
            <person name="Wu L."/>
            <person name="Ma J."/>
        </authorList>
    </citation>
    <scope>NUCLEOTIDE SEQUENCE [LARGE SCALE GENOMIC DNA]</scope>
    <source>
        <strain evidence="4">KCTC 22228</strain>
    </source>
</reference>
<dbReference type="Pfam" id="PF01695">
    <property type="entry name" value="IstB_IS21"/>
    <property type="match status" value="1"/>
</dbReference>
<dbReference type="Proteomes" id="UP000653056">
    <property type="component" value="Unassembled WGS sequence"/>
</dbReference>
<dbReference type="Gene3D" id="3.40.50.300">
    <property type="entry name" value="P-loop containing nucleotide triphosphate hydrolases"/>
    <property type="match status" value="1"/>
</dbReference>
<accession>A0ABQ2YWQ5</accession>
<organism evidence="3 4">
    <name type="scientific">Litchfieldella qijiaojingensis</name>
    <dbReference type="NCBI Taxonomy" id="980347"/>
    <lineage>
        <taxon>Bacteria</taxon>
        <taxon>Pseudomonadati</taxon>
        <taxon>Pseudomonadota</taxon>
        <taxon>Gammaproteobacteria</taxon>
        <taxon>Oceanospirillales</taxon>
        <taxon>Halomonadaceae</taxon>
        <taxon>Litchfieldella</taxon>
    </lineage>
</organism>